<reference evidence="3" key="1">
    <citation type="submission" date="2019-06" db="EMBL/GenBank/DDBJ databases">
        <title>Complete genome sequence of Serratia marcescens phage Muldoon.</title>
        <authorList>
            <person name="Campbell S."/>
            <person name="Atkinson C."/>
            <person name="Moreland R."/>
            <person name="Liu M."/>
            <person name="Ramsey J."/>
            <person name="Leavitt J."/>
        </authorList>
    </citation>
    <scope>NUCLEOTIDE SEQUENCE [LARGE SCALE GENOMIC DNA]</scope>
</reference>
<dbReference type="EMBL" id="MN095771">
    <property type="protein sequence ID" value="QFR56210.1"/>
    <property type="molecule type" value="Genomic_DNA"/>
</dbReference>
<dbReference type="Proteomes" id="UP000326777">
    <property type="component" value="Genome"/>
</dbReference>
<proteinExistence type="predicted"/>
<evidence type="ECO:0000256" key="1">
    <source>
        <dbReference type="SAM" id="Phobius"/>
    </source>
</evidence>
<protein>
    <submittedName>
        <fullName evidence="2">Uncharacterized protein</fullName>
    </submittedName>
</protein>
<name>A0A5P8PJH1_9CAUD</name>
<keyword evidence="1" id="KW-0472">Membrane</keyword>
<organism evidence="2 3">
    <name type="scientific">Serratia phage Muldoon</name>
    <dbReference type="NCBI Taxonomy" id="2601678"/>
    <lineage>
        <taxon>Viruses</taxon>
        <taxon>Duplodnaviria</taxon>
        <taxon>Heunggongvirae</taxon>
        <taxon>Uroviricota</taxon>
        <taxon>Caudoviricetes</taxon>
        <taxon>Muldoonvirus</taxon>
        <taxon>Muldoonvirus muldoon</taxon>
    </lineage>
</organism>
<sequence>MSLKDGLKAIHKEAKLDTEGQVEQMYDLIEVVKEEYQGDKSWAILSFILLVPILLVVGFGALLKEIGSGLRYVAMIVMIIYGGLLGTIRDSILRLFKKRKA</sequence>
<feature type="transmembrane region" description="Helical" evidence="1">
    <location>
        <begin position="69"/>
        <end position="88"/>
    </location>
</feature>
<evidence type="ECO:0000313" key="3">
    <source>
        <dbReference type="Proteomes" id="UP000326777"/>
    </source>
</evidence>
<gene>
    <name evidence="2" type="ORF">CPT_Muldoon_259</name>
</gene>
<evidence type="ECO:0000313" key="2">
    <source>
        <dbReference type="EMBL" id="QFR56210.1"/>
    </source>
</evidence>
<keyword evidence="1" id="KW-1133">Transmembrane helix</keyword>
<keyword evidence="3" id="KW-1185">Reference proteome</keyword>
<keyword evidence="1" id="KW-0812">Transmembrane</keyword>
<feature type="transmembrane region" description="Helical" evidence="1">
    <location>
        <begin position="42"/>
        <end position="63"/>
    </location>
</feature>
<accession>A0A5P8PJH1</accession>